<gene>
    <name evidence="6" type="ORF">D0T12_04045</name>
</gene>
<evidence type="ECO:0000256" key="3">
    <source>
        <dbReference type="ARBA" id="ARBA00023002"/>
    </source>
</evidence>
<organism evidence="6 7">
    <name type="scientific">Actinomadura spongiicola</name>
    <dbReference type="NCBI Taxonomy" id="2303421"/>
    <lineage>
        <taxon>Bacteria</taxon>
        <taxon>Bacillati</taxon>
        <taxon>Actinomycetota</taxon>
        <taxon>Actinomycetes</taxon>
        <taxon>Streptosporangiales</taxon>
        <taxon>Thermomonosporaceae</taxon>
        <taxon>Actinomadura</taxon>
    </lineage>
</organism>
<evidence type="ECO:0000256" key="4">
    <source>
        <dbReference type="ARBA" id="ARBA00023033"/>
    </source>
</evidence>
<evidence type="ECO:0000259" key="5">
    <source>
        <dbReference type="Pfam" id="PF00296"/>
    </source>
</evidence>
<dbReference type="InterPro" id="IPR050172">
    <property type="entry name" value="SsuD_RutA_monooxygenase"/>
</dbReference>
<accession>A0A372GPT9</accession>
<comment type="caution">
    <text evidence="6">The sequence shown here is derived from an EMBL/GenBank/DDBJ whole genome shotgun (WGS) entry which is preliminary data.</text>
</comment>
<dbReference type="AlphaFoldDB" id="A0A372GPT9"/>
<dbReference type="EMBL" id="QVNQ01000001">
    <property type="protein sequence ID" value="RFS87407.1"/>
    <property type="molecule type" value="Genomic_DNA"/>
</dbReference>
<keyword evidence="4" id="KW-0503">Monooxygenase</keyword>
<proteinExistence type="predicted"/>
<keyword evidence="7" id="KW-1185">Reference proteome</keyword>
<dbReference type="RefSeq" id="WP_117397855.1">
    <property type="nucleotide sequence ID" value="NZ_QVNQ01000001.1"/>
</dbReference>
<dbReference type="SUPFAM" id="SSF51679">
    <property type="entry name" value="Bacterial luciferase-like"/>
    <property type="match status" value="1"/>
</dbReference>
<dbReference type="Proteomes" id="UP000262882">
    <property type="component" value="Unassembled WGS sequence"/>
</dbReference>
<dbReference type="InterPro" id="IPR036661">
    <property type="entry name" value="Luciferase-like_sf"/>
</dbReference>
<reference evidence="6 7" key="1">
    <citation type="submission" date="2018-08" db="EMBL/GenBank/DDBJ databases">
        <title>Actinomadura spongicola sp. nov., isolated from marine sponge Leucetta chagosensis.</title>
        <authorList>
            <person name="Li L."/>
            <person name="Lin H.W."/>
        </authorList>
    </citation>
    <scope>NUCLEOTIDE SEQUENCE [LARGE SCALE GENOMIC DNA]</scope>
    <source>
        <strain evidence="6 7">LHW52907</strain>
    </source>
</reference>
<dbReference type="OrthoDB" id="9814695at2"/>
<feature type="domain" description="Luciferase-like" evidence="5">
    <location>
        <begin position="4"/>
        <end position="348"/>
    </location>
</feature>
<keyword evidence="1" id="KW-0285">Flavoprotein</keyword>
<protein>
    <submittedName>
        <fullName evidence="6">LLM class flavin-dependent oxidoreductase</fullName>
    </submittedName>
</protein>
<keyword evidence="2" id="KW-0288">FMN</keyword>
<dbReference type="Pfam" id="PF00296">
    <property type="entry name" value="Bac_luciferase"/>
    <property type="match status" value="1"/>
</dbReference>
<dbReference type="CDD" id="cd01094">
    <property type="entry name" value="Alkanesulfonate_monoxygenase"/>
    <property type="match status" value="1"/>
</dbReference>
<dbReference type="InterPro" id="IPR011251">
    <property type="entry name" value="Luciferase-like_dom"/>
</dbReference>
<dbReference type="PANTHER" id="PTHR42847">
    <property type="entry name" value="ALKANESULFONATE MONOOXYGENASE"/>
    <property type="match status" value="1"/>
</dbReference>
<evidence type="ECO:0000313" key="6">
    <source>
        <dbReference type="EMBL" id="RFS87407.1"/>
    </source>
</evidence>
<evidence type="ECO:0000313" key="7">
    <source>
        <dbReference type="Proteomes" id="UP000262882"/>
    </source>
</evidence>
<name>A0A372GPT9_9ACTN</name>
<dbReference type="Gene3D" id="3.20.20.30">
    <property type="entry name" value="Luciferase-like domain"/>
    <property type="match status" value="1"/>
</dbReference>
<evidence type="ECO:0000256" key="1">
    <source>
        <dbReference type="ARBA" id="ARBA00022630"/>
    </source>
</evidence>
<dbReference type="PANTHER" id="PTHR42847:SF4">
    <property type="entry name" value="ALKANESULFONATE MONOOXYGENASE-RELATED"/>
    <property type="match status" value="1"/>
</dbReference>
<dbReference type="GO" id="GO:0046306">
    <property type="term" value="P:alkanesulfonate catabolic process"/>
    <property type="evidence" value="ECO:0007669"/>
    <property type="project" value="TreeGrafter"/>
</dbReference>
<evidence type="ECO:0000256" key="2">
    <source>
        <dbReference type="ARBA" id="ARBA00022643"/>
    </source>
</evidence>
<sequence length="402" mass="43674">MSLRFHWFLPTTGDGRTVVGGGHSVPKGVGVPDGTAGTADQFRAPDIDYLAQVARTAEHLGFEAVLTPTGTWCEDAWLVTAALIRETSGLKFLVAFRPGLISPTLAAQMAATYQRISGGRLALNVVTGGEAAEQRRFGDHLGHDERYARTDEFLSVVRGAWGAEPFDFTGAHYQVEGATVRTPPEPVPEIYFGGSSDAAAPVAARHSDVYLTWGEPPGQVAAKLDRIRELARAQGRTVRFGIRLHVVTRDTSEQAWSEAGRLLDSVDPDSVAQAQRAMAASESVGQRRMRSLHERYRAGGGTDPRELEIHPNLWAGVGLVRGGAGTALVGSHSEVADLIEEYAALGVEEFILSGYPHIEEAYWFGEGVLPELRRREATAAARRRPNWASRAAHHRFQVVTHE</sequence>
<dbReference type="GO" id="GO:0008726">
    <property type="term" value="F:alkanesulfonate monooxygenase activity"/>
    <property type="evidence" value="ECO:0007669"/>
    <property type="project" value="TreeGrafter"/>
</dbReference>
<keyword evidence="3" id="KW-0560">Oxidoreductase</keyword>